<keyword evidence="3" id="KW-0238">DNA-binding</keyword>
<dbReference type="Gene3D" id="2.170.150.80">
    <property type="entry name" value="NAC domain"/>
    <property type="match status" value="1"/>
</dbReference>
<dbReference type="STRING" id="1088818.A0A2I0B7X7"/>
<dbReference type="PROSITE" id="PS51005">
    <property type="entry name" value="NAC"/>
    <property type="match status" value="1"/>
</dbReference>
<evidence type="ECO:0000256" key="2">
    <source>
        <dbReference type="ARBA" id="ARBA00023015"/>
    </source>
</evidence>
<accession>A0A2I0B7X7</accession>
<evidence type="ECO:0000313" key="8">
    <source>
        <dbReference type="EMBL" id="PKA63894.1"/>
    </source>
</evidence>
<evidence type="ECO:0000256" key="6">
    <source>
        <dbReference type="SAM" id="MobiDB-lite"/>
    </source>
</evidence>
<keyword evidence="4" id="KW-0804">Transcription</keyword>
<evidence type="ECO:0000256" key="4">
    <source>
        <dbReference type="ARBA" id="ARBA00023163"/>
    </source>
</evidence>
<dbReference type="PANTHER" id="PTHR31744:SF235">
    <property type="entry name" value="NAC DOMAIN-CONTAINING PROTEIN"/>
    <property type="match status" value="1"/>
</dbReference>
<dbReference type="PANTHER" id="PTHR31744">
    <property type="entry name" value="PROTEIN CUP-SHAPED COTYLEDON 2-RELATED"/>
    <property type="match status" value="1"/>
</dbReference>
<dbReference type="Pfam" id="PF02365">
    <property type="entry name" value="NAM"/>
    <property type="match status" value="1"/>
</dbReference>
<protein>
    <submittedName>
        <fullName evidence="8">NAC domain-containing protein 74</fullName>
    </submittedName>
</protein>
<gene>
    <name evidence="8" type="primary">NAC74</name>
    <name evidence="8" type="ORF">AXF42_Ash004904</name>
</gene>
<feature type="region of interest" description="Disordered" evidence="6">
    <location>
        <begin position="231"/>
        <end position="253"/>
    </location>
</feature>
<evidence type="ECO:0000256" key="5">
    <source>
        <dbReference type="ARBA" id="ARBA00023242"/>
    </source>
</evidence>
<keyword evidence="2" id="KW-0805">Transcription regulation</keyword>
<reference evidence="8 9" key="1">
    <citation type="journal article" date="2017" name="Nature">
        <title>The Apostasia genome and the evolution of orchids.</title>
        <authorList>
            <person name="Zhang G.Q."/>
            <person name="Liu K.W."/>
            <person name="Li Z."/>
            <person name="Lohaus R."/>
            <person name="Hsiao Y.Y."/>
            <person name="Niu S.C."/>
            <person name="Wang J.Y."/>
            <person name="Lin Y.C."/>
            <person name="Xu Q."/>
            <person name="Chen L.J."/>
            <person name="Yoshida K."/>
            <person name="Fujiwara S."/>
            <person name="Wang Z.W."/>
            <person name="Zhang Y.Q."/>
            <person name="Mitsuda N."/>
            <person name="Wang M."/>
            <person name="Liu G.H."/>
            <person name="Pecoraro L."/>
            <person name="Huang H.X."/>
            <person name="Xiao X.J."/>
            <person name="Lin M."/>
            <person name="Wu X.Y."/>
            <person name="Wu W.L."/>
            <person name="Chen Y.Y."/>
            <person name="Chang S.B."/>
            <person name="Sakamoto S."/>
            <person name="Ohme-Takagi M."/>
            <person name="Yagi M."/>
            <person name="Zeng S.J."/>
            <person name="Shen C.Y."/>
            <person name="Yeh C.M."/>
            <person name="Luo Y.B."/>
            <person name="Tsai W.C."/>
            <person name="Van de Peer Y."/>
            <person name="Liu Z.J."/>
        </authorList>
    </citation>
    <scope>NUCLEOTIDE SEQUENCE [LARGE SCALE GENOMIC DNA]</scope>
    <source>
        <strain evidence="9">cv. Shenzhen</strain>
        <tissue evidence="8">Stem</tissue>
    </source>
</reference>
<proteinExistence type="predicted"/>
<evidence type="ECO:0000256" key="1">
    <source>
        <dbReference type="ARBA" id="ARBA00004123"/>
    </source>
</evidence>
<dbReference type="Proteomes" id="UP000236161">
    <property type="component" value="Unassembled WGS sequence"/>
</dbReference>
<dbReference type="InterPro" id="IPR003441">
    <property type="entry name" value="NAC-dom"/>
</dbReference>
<comment type="subcellular location">
    <subcellularLocation>
        <location evidence="1">Nucleus</location>
    </subcellularLocation>
</comment>
<name>A0A2I0B7X7_9ASPA</name>
<dbReference type="AlphaFoldDB" id="A0A2I0B7X7"/>
<evidence type="ECO:0000259" key="7">
    <source>
        <dbReference type="PROSITE" id="PS51005"/>
    </source>
</evidence>
<keyword evidence="5" id="KW-0539">Nucleus</keyword>
<evidence type="ECO:0000256" key="3">
    <source>
        <dbReference type="ARBA" id="ARBA00023125"/>
    </source>
</evidence>
<dbReference type="InterPro" id="IPR036093">
    <property type="entry name" value="NAC_dom_sf"/>
</dbReference>
<dbReference type="OrthoDB" id="1912886at2759"/>
<evidence type="ECO:0000313" key="9">
    <source>
        <dbReference type="Proteomes" id="UP000236161"/>
    </source>
</evidence>
<feature type="domain" description="NAC" evidence="7">
    <location>
        <begin position="13"/>
        <end position="163"/>
    </location>
</feature>
<dbReference type="GO" id="GO:0003677">
    <property type="term" value="F:DNA binding"/>
    <property type="evidence" value="ECO:0007669"/>
    <property type="project" value="UniProtKB-KW"/>
</dbReference>
<sequence>MAVEIEALKAISLPPGFGFHPTDVELISHYLKRKNLGLEIDFEVIPVVDIYKCEPWDLPAYCSISTRDSKWHFFTSCHRKYPNGLRSNRATEAGYWKSTGKDRNIKFNNQIIGSKKTLVFHKGRPPYGKRTDWIMHEYHMAGKEGQTSSGVKNTFVLCRVSKRDSIEVKAEYDSRQSNEIESNPQLKYPNATVVQEKSSHSENLKDLDACFEELLDPTSCKSSDSSFMSHRTSAELKSEPQSSQADIGALTPKDDDPLDYGFLPEEIFAILRDDFASMPQITDLLGVDNCSSPFSNDQVSSHSEDLKEQACNQREDCEFTGIQIRKRRKGPASESSHHRFKLQVQTAKLEMRTNKSASQTISFIHKDHIISSYCSSPEHFGIYSSLMGFSLLLLYNWHELLVLGSLRDGDCRFVHLLLHP</sequence>
<dbReference type="EMBL" id="KZ451906">
    <property type="protein sequence ID" value="PKA63894.1"/>
    <property type="molecule type" value="Genomic_DNA"/>
</dbReference>
<dbReference type="SUPFAM" id="SSF101941">
    <property type="entry name" value="NAC domain"/>
    <property type="match status" value="1"/>
</dbReference>
<dbReference type="GO" id="GO:0006355">
    <property type="term" value="P:regulation of DNA-templated transcription"/>
    <property type="evidence" value="ECO:0007669"/>
    <property type="project" value="InterPro"/>
</dbReference>
<keyword evidence="9" id="KW-1185">Reference proteome</keyword>
<dbReference type="GO" id="GO:0005634">
    <property type="term" value="C:nucleus"/>
    <property type="evidence" value="ECO:0007669"/>
    <property type="project" value="UniProtKB-SubCell"/>
</dbReference>
<organism evidence="8 9">
    <name type="scientific">Apostasia shenzhenica</name>
    <dbReference type="NCBI Taxonomy" id="1088818"/>
    <lineage>
        <taxon>Eukaryota</taxon>
        <taxon>Viridiplantae</taxon>
        <taxon>Streptophyta</taxon>
        <taxon>Embryophyta</taxon>
        <taxon>Tracheophyta</taxon>
        <taxon>Spermatophyta</taxon>
        <taxon>Magnoliopsida</taxon>
        <taxon>Liliopsida</taxon>
        <taxon>Asparagales</taxon>
        <taxon>Orchidaceae</taxon>
        <taxon>Apostasioideae</taxon>
        <taxon>Apostasia</taxon>
    </lineage>
</organism>
<dbReference type="FunFam" id="2.170.150.80:FF:000002">
    <property type="entry name" value="Nac domain-containing protein 86"/>
    <property type="match status" value="1"/>
</dbReference>